<accession>A0A1G6MH71</accession>
<dbReference type="RefSeq" id="WP_110300854.1">
    <property type="nucleotide sequence ID" value="NZ_FMYT01000008.1"/>
</dbReference>
<evidence type="ECO:0000313" key="3">
    <source>
        <dbReference type="Proteomes" id="UP000247389"/>
    </source>
</evidence>
<reference evidence="2 4" key="1">
    <citation type="submission" date="2016-10" db="EMBL/GenBank/DDBJ databases">
        <authorList>
            <person name="Varghese N."/>
            <person name="Submissions S."/>
        </authorList>
    </citation>
    <scope>NUCLEOTIDE SEQUENCE [LARGE SCALE GENOMIC DNA]</scope>
    <source>
        <strain evidence="2 4">WG10</strain>
    </source>
</reference>
<dbReference type="EMBL" id="QICM01000009">
    <property type="protein sequence ID" value="PXV67001.1"/>
    <property type="molecule type" value="Genomic_DNA"/>
</dbReference>
<name>A0A1G6MH71_9FIRM</name>
<reference evidence="1 3" key="2">
    <citation type="submission" date="2018-04" db="EMBL/GenBank/DDBJ databases">
        <title>Subsurface microbial communities from deep shales in Ohio and West Virginia, USA.</title>
        <authorList>
            <person name="Wrighton K."/>
        </authorList>
    </citation>
    <scope>NUCLEOTIDE SEQUENCE [LARGE SCALE GENOMIC DNA]</scope>
    <source>
        <strain evidence="1 3">MSL28</strain>
    </source>
</reference>
<organism evidence="2 4">
    <name type="scientific">Halanaerobium congolense</name>
    <dbReference type="NCBI Taxonomy" id="54121"/>
    <lineage>
        <taxon>Bacteria</taxon>
        <taxon>Bacillati</taxon>
        <taxon>Bacillota</taxon>
        <taxon>Clostridia</taxon>
        <taxon>Halanaerobiales</taxon>
        <taxon>Halanaerobiaceae</taxon>
        <taxon>Halanaerobium</taxon>
    </lineage>
</organism>
<dbReference type="EMBL" id="FMYT01000008">
    <property type="protein sequence ID" value="SDC54862.1"/>
    <property type="molecule type" value="Genomic_DNA"/>
</dbReference>
<protein>
    <submittedName>
        <fullName evidence="2">Uncharacterized protein</fullName>
    </submittedName>
</protein>
<evidence type="ECO:0000313" key="2">
    <source>
        <dbReference type="EMBL" id="SDC54862.1"/>
    </source>
</evidence>
<dbReference type="Proteomes" id="UP000324896">
    <property type="component" value="Unassembled WGS sequence"/>
</dbReference>
<dbReference type="Proteomes" id="UP000247389">
    <property type="component" value="Unassembled WGS sequence"/>
</dbReference>
<dbReference type="AlphaFoldDB" id="A0A1G6MH71"/>
<evidence type="ECO:0000313" key="4">
    <source>
        <dbReference type="Proteomes" id="UP000324896"/>
    </source>
</evidence>
<evidence type="ECO:0000313" key="1">
    <source>
        <dbReference type="EMBL" id="PXV67001.1"/>
    </source>
</evidence>
<gene>
    <name evidence="1" type="ORF">C8C78_10951</name>
    <name evidence="2" type="ORF">SAMN04488597_10871</name>
</gene>
<sequence length="232" mass="26534">MTYLKKSLVFTALLILILGLSSISILAQESSGIPFDKLKTPTKLQDIVNNFDKLEYKFSSFKAGEKIQQINVKFQYQGKEKVDNLQTDKIFIESSTNKSSQISQMTFWLNDGQIVKLIQDKQQIPATIANSMKNKFLQSIFFPFYHFEELNLKKIASEAKVTRTQEMIDEKEIDIIKIESDNLAESGLESGSVKLADFEEFMMTVGFTYLTLEEAEAEYDEALFEVTGIELR</sequence>
<proteinExistence type="predicted"/>